<dbReference type="Pfam" id="PF13649">
    <property type="entry name" value="Methyltransf_25"/>
    <property type="match status" value="1"/>
</dbReference>
<evidence type="ECO:0000259" key="1">
    <source>
        <dbReference type="Pfam" id="PF13649"/>
    </source>
</evidence>
<gene>
    <name evidence="2" type="ORF">BDY17DRAFT_325125</name>
</gene>
<dbReference type="PANTHER" id="PTHR43591">
    <property type="entry name" value="METHYLTRANSFERASE"/>
    <property type="match status" value="1"/>
</dbReference>
<dbReference type="OrthoDB" id="3647at2759"/>
<keyword evidence="2" id="KW-0808">Transferase</keyword>
<proteinExistence type="predicted"/>
<sequence length="261" mass="29276">MASRPPKGQIYDSVASDYDIIWSTPACKILFPLLDDNLRREGPWEGASVLDLACGTGFGLREMKKLGATKLVGVDISDEMLGVAKQVSPDAGFELHHADCSQPLSHLPLEEGSFDLVLAMWLLNYPDSRAAIAGMWKNIATYLKKGSKFIGIIQNQDNVHPSCMQGKLKEFGVEESNFRQLPSGDGVQMHIVFDTEPVVEFDTFVLKKHIFEEEAKKAGFKDLRYVRAGDEVRKEVEGKSEEWWKELLEEYPNQVVIAVKE</sequence>
<dbReference type="CDD" id="cd02440">
    <property type="entry name" value="AdoMet_MTases"/>
    <property type="match status" value="1"/>
</dbReference>
<dbReference type="InterPro" id="IPR029063">
    <property type="entry name" value="SAM-dependent_MTases_sf"/>
</dbReference>
<keyword evidence="3" id="KW-1185">Reference proteome</keyword>
<dbReference type="Gene3D" id="3.40.50.150">
    <property type="entry name" value="Vaccinia Virus protein VP39"/>
    <property type="match status" value="1"/>
</dbReference>
<organism evidence="2 3">
    <name type="scientific">Neohortaea acidophila</name>
    <dbReference type="NCBI Taxonomy" id="245834"/>
    <lineage>
        <taxon>Eukaryota</taxon>
        <taxon>Fungi</taxon>
        <taxon>Dikarya</taxon>
        <taxon>Ascomycota</taxon>
        <taxon>Pezizomycotina</taxon>
        <taxon>Dothideomycetes</taxon>
        <taxon>Dothideomycetidae</taxon>
        <taxon>Mycosphaerellales</taxon>
        <taxon>Teratosphaeriaceae</taxon>
        <taxon>Neohortaea</taxon>
    </lineage>
</organism>
<evidence type="ECO:0000313" key="2">
    <source>
        <dbReference type="EMBL" id="KAF2481600.1"/>
    </source>
</evidence>
<dbReference type="EMBL" id="MU001637">
    <property type="protein sequence ID" value="KAF2481600.1"/>
    <property type="molecule type" value="Genomic_DNA"/>
</dbReference>
<protein>
    <submittedName>
        <fullName evidence="2">S-adenosyl-L-methionine-dependent methyltransferase</fullName>
    </submittedName>
</protein>
<dbReference type="AlphaFoldDB" id="A0A6A6PNB7"/>
<dbReference type="RefSeq" id="XP_033588170.1">
    <property type="nucleotide sequence ID" value="XM_033737306.1"/>
</dbReference>
<dbReference type="GeneID" id="54478308"/>
<dbReference type="GO" id="GO:0008168">
    <property type="term" value="F:methyltransferase activity"/>
    <property type="evidence" value="ECO:0007669"/>
    <property type="project" value="UniProtKB-KW"/>
</dbReference>
<dbReference type="InterPro" id="IPR041698">
    <property type="entry name" value="Methyltransf_25"/>
</dbReference>
<accession>A0A6A6PNB7</accession>
<dbReference type="SUPFAM" id="SSF53335">
    <property type="entry name" value="S-adenosyl-L-methionine-dependent methyltransferases"/>
    <property type="match status" value="1"/>
</dbReference>
<name>A0A6A6PNB7_9PEZI</name>
<reference evidence="2" key="1">
    <citation type="journal article" date="2020" name="Stud. Mycol.">
        <title>101 Dothideomycetes genomes: a test case for predicting lifestyles and emergence of pathogens.</title>
        <authorList>
            <person name="Haridas S."/>
            <person name="Albert R."/>
            <person name="Binder M."/>
            <person name="Bloem J."/>
            <person name="Labutti K."/>
            <person name="Salamov A."/>
            <person name="Andreopoulos B."/>
            <person name="Baker S."/>
            <person name="Barry K."/>
            <person name="Bills G."/>
            <person name="Bluhm B."/>
            <person name="Cannon C."/>
            <person name="Castanera R."/>
            <person name="Culley D."/>
            <person name="Daum C."/>
            <person name="Ezra D."/>
            <person name="Gonzalez J."/>
            <person name="Henrissat B."/>
            <person name="Kuo A."/>
            <person name="Liang C."/>
            <person name="Lipzen A."/>
            <person name="Lutzoni F."/>
            <person name="Magnuson J."/>
            <person name="Mondo S."/>
            <person name="Nolan M."/>
            <person name="Ohm R."/>
            <person name="Pangilinan J."/>
            <person name="Park H.-J."/>
            <person name="Ramirez L."/>
            <person name="Alfaro M."/>
            <person name="Sun H."/>
            <person name="Tritt A."/>
            <person name="Yoshinaga Y."/>
            <person name="Zwiers L.-H."/>
            <person name="Turgeon B."/>
            <person name="Goodwin S."/>
            <person name="Spatafora J."/>
            <person name="Crous P."/>
            <person name="Grigoriev I."/>
        </authorList>
    </citation>
    <scope>NUCLEOTIDE SEQUENCE</scope>
    <source>
        <strain evidence="2">CBS 113389</strain>
    </source>
</reference>
<dbReference type="Proteomes" id="UP000799767">
    <property type="component" value="Unassembled WGS sequence"/>
</dbReference>
<evidence type="ECO:0000313" key="3">
    <source>
        <dbReference type="Proteomes" id="UP000799767"/>
    </source>
</evidence>
<feature type="domain" description="Methyltransferase" evidence="1">
    <location>
        <begin position="49"/>
        <end position="146"/>
    </location>
</feature>
<keyword evidence="2" id="KW-0489">Methyltransferase</keyword>
<dbReference type="GO" id="GO:0032259">
    <property type="term" value="P:methylation"/>
    <property type="evidence" value="ECO:0007669"/>
    <property type="project" value="UniProtKB-KW"/>
</dbReference>